<dbReference type="InterPro" id="IPR012337">
    <property type="entry name" value="RNaseH-like_sf"/>
</dbReference>
<dbReference type="GO" id="GO:0042276">
    <property type="term" value="P:error-prone translesion synthesis"/>
    <property type="evidence" value="ECO:0007669"/>
    <property type="project" value="TreeGrafter"/>
</dbReference>
<dbReference type="PANTHER" id="PTHR45812:SF1">
    <property type="entry name" value="DNA POLYMERASE ZETA CATALYTIC SUBUNIT"/>
    <property type="match status" value="1"/>
</dbReference>
<evidence type="ECO:0000313" key="5">
    <source>
        <dbReference type="Proteomes" id="UP000271098"/>
    </source>
</evidence>
<evidence type="ECO:0000313" key="4">
    <source>
        <dbReference type="EMBL" id="VDN24585.1"/>
    </source>
</evidence>
<dbReference type="GO" id="GO:0016035">
    <property type="term" value="C:zeta DNA polymerase complex"/>
    <property type="evidence" value="ECO:0007669"/>
    <property type="project" value="InterPro"/>
</dbReference>
<dbReference type="OrthoDB" id="2414538at2759"/>
<dbReference type="InterPro" id="IPR056447">
    <property type="entry name" value="REV3_N"/>
</dbReference>
<dbReference type="Proteomes" id="UP000271098">
    <property type="component" value="Unassembled WGS sequence"/>
</dbReference>
<accession>A0A183E135</accession>
<dbReference type="GO" id="GO:0000724">
    <property type="term" value="P:double-strand break repair via homologous recombination"/>
    <property type="evidence" value="ECO:0007669"/>
    <property type="project" value="TreeGrafter"/>
</dbReference>
<dbReference type="PANTHER" id="PTHR45812">
    <property type="entry name" value="DNA POLYMERASE ZETA CATALYTIC SUBUNIT"/>
    <property type="match status" value="1"/>
</dbReference>
<dbReference type="Pfam" id="PF24055">
    <property type="entry name" value="POL3_N"/>
    <property type="match status" value="1"/>
</dbReference>
<name>A0A183E135_9BILA</name>
<dbReference type="SUPFAM" id="SSF53098">
    <property type="entry name" value="Ribonuclease H-like"/>
    <property type="match status" value="1"/>
</dbReference>
<dbReference type="GO" id="GO:0005634">
    <property type="term" value="C:nucleus"/>
    <property type="evidence" value="ECO:0007669"/>
    <property type="project" value="TreeGrafter"/>
</dbReference>
<dbReference type="GO" id="GO:0003887">
    <property type="term" value="F:DNA-directed DNA polymerase activity"/>
    <property type="evidence" value="ECO:0007669"/>
    <property type="project" value="UniProtKB-EC"/>
</dbReference>
<dbReference type="InterPro" id="IPR056435">
    <property type="entry name" value="DPOD/Z_N"/>
</dbReference>
<dbReference type="InterPro" id="IPR030559">
    <property type="entry name" value="PolZ_Rev3"/>
</dbReference>
<keyword evidence="5" id="KW-1185">Reference proteome</keyword>
<organism evidence="6">
    <name type="scientific">Gongylonema pulchrum</name>
    <dbReference type="NCBI Taxonomy" id="637853"/>
    <lineage>
        <taxon>Eukaryota</taxon>
        <taxon>Metazoa</taxon>
        <taxon>Ecdysozoa</taxon>
        <taxon>Nematoda</taxon>
        <taxon>Chromadorea</taxon>
        <taxon>Rhabditida</taxon>
        <taxon>Spirurina</taxon>
        <taxon>Spiruromorpha</taxon>
        <taxon>Spiruroidea</taxon>
        <taxon>Gongylonematidae</taxon>
        <taxon>Gongylonema</taxon>
    </lineage>
</organism>
<feature type="domain" description="DNA polymerase delta/zeta catalytic subunit N-terminal" evidence="2">
    <location>
        <begin position="47"/>
        <end position="123"/>
    </location>
</feature>
<evidence type="ECO:0000259" key="3">
    <source>
        <dbReference type="Pfam" id="PF24065"/>
    </source>
</evidence>
<comment type="catalytic activity">
    <reaction evidence="1">
        <text>DNA(n) + a 2'-deoxyribonucleoside 5'-triphosphate = DNA(n+1) + diphosphate</text>
        <dbReference type="Rhea" id="RHEA:22508"/>
        <dbReference type="Rhea" id="RHEA-COMP:17339"/>
        <dbReference type="Rhea" id="RHEA-COMP:17340"/>
        <dbReference type="ChEBI" id="CHEBI:33019"/>
        <dbReference type="ChEBI" id="CHEBI:61560"/>
        <dbReference type="ChEBI" id="CHEBI:173112"/>
        <dbReference type="EC" id="2.7.7.7"/>
    </reaction>
</comment>
<dbReference type="Gene3D" id="3.30.342.10">
    <property type="entry name" value="DNA Polymerase, chain B, domain 1"/>
    <property type="match status" value="1"/>
</dbReference>
<dbReference type="WBParaSite" id="GPUH_0001469501-mRNA-1">
    <property type="protein sequence ID" value="GPUH_0001469501-mRNA-1"/>
    <property type="gene ID" value="GPUH_0001469501"/>
</dbReference>
<dbReference type="Pfam" id="PF24065">
    <property type="entry name" value="REV3_N"/>
    <property type="match status" value="1"/>
</dbReference>
<protein>
    <submittedName>
        <fullName evidence="6">DNA_pol_B_exo1 domain-containing protein</fullName>
    </submittedName>
</protein>
<evidence type="ECO:0000259" key="2">
    <source>
        <dbReference type="Pfam" id="PF24055"/>
    </source>
</evidence>
<gene>
    <name evidence="4" type="ORF">GPUH_LOCUS14676</name>
</gene>
<evidence type="ECO:0000313" key="6">
    <source>
        <dbReference type="WBParaSite" id="GPUH_0001469501-mRNA-1"/>
    </source>
</evidence>
<evidence type="ECO:0000256" key="1">
    <source>
        <dbReference type="ARBA" id="ARBA00049244"/>
    </source>
</evidence>
<sequence>MAGLSMRNITCDYYMERPNGFNRPKLHATAGARVPIIRQKCCVNVHGVFPYIIVRTGTHFTPEFARTLRARFVRIVMENNRRHRFNPDFAIYEIRPLLAKSLYGYHKNNENFVQILFYNPFYLKIAADCLQMEVRKNAIFQVYESHVPYILQFFIDHSIFGMDLVHFDTVKFRVHPQRNFNAISLVFCSMELLSPLLPSSTVAVECDVWATDISNALLHSVAEISPNPGLNYIWKDEQRRCQKKGEELVYESSQEERPATVNEKEYDYLRRLRTFARSIDPTLCSATLDSSPAPDDSSSVVRDDASDHRLFETADANIFDRQLFLDDIIDEDFLDDIDDENEQECPE</sequence>
<reference evidence="6" key="1">
    <citation type="submission" date="2016-06" db="UniProtKB">
        <authorList>
            <consortium name="WormBaseParasite"/>
        </authorList>
    </citation>
    <scope>IDENTIFICATION</scope>
</reference>
<dbReference type="EMBL" id="UYRT01081534">
    <property type="protein sequence ID" value="VDN24585.1"/>
    <property type="molecule type" value="Genomic_DNA"/>
</dbReference>
<feature type="domain" description="DNA polymerase zeta catalytic subunit N-terminal" evidence="3">
    <location>
        <begin position="4"/>
        <end position="46"/>
    </location>
</feature>
<proteinExistence type="predicted"/>
<dbReference type="AlphaFoldDB" id="A0A183E135"/>
<reference evidence="4 5" key="2">
    <citation type="submission" date="2018-11" db="EMBL/GenBank/DDBJ databases">
        <authorList>
            <consortium name="Pathogen Informatics"/>
        </authorList>
    </citation>
    <scope>NUCLEOTIDE SEQUENCE [LARGE SCALE GENOMIC DNA]</scope>
</reference>